<organism evidence="2 3">
    <name type="scientific">Laccaria amethystina LaAM-08-1</name>
    <dbReference type="NCBI Taxonomy" id="1095629"/>
    <lineage>
        <taxon>Eukaryota</taxon>
        <taxon>Fungi</taxon>
        <taxon>Dikarya</taxon>
        <taxon>Basidiomycota</taxon>
        <taxon>Agaricomycotina</taxon>
        <taxon>Agaricomycetes</taxon>
        <taxon>Agaricomycetidae</taxon>
        <taxon>Agaricales</taxon>
        <taxon>Agaricineae</taxon>
        <taxon>Hydnangiaceae</taxon>
        <taxon>Laccaria</taxon>
    </lineage>
</organism>
<feature type="region of interest" description="Disordered" evidence="1">
    <location>
        <begin position="1"/>
        <end position="37"/>
    </location>
</feature>
<evidence type="ECO:0000256" key="1">
    <source>
        <dbReference type="SAM" id="MobiDB-lite"/>
    </source>
</evidence>
<protein>
    <submittedName>
        <fullName evidence="2">Unplaced genomic scaffold K443scaffold_875, whole genome shotgun sequence</fullName>
    </submittedName>
</protein>
<reference evidence="3" key="2">
    <citation type="submission" date="2015-01" db="EMBL/GenBank/DDBJ databases">
        <title>Evolutionary Origins and Diversification of the Mycorrhizal Mutualists.</title>
        <authorList>
            <consortium name="DOE Joint Genome Institute"/>
            <consortium name="Mycorrhizal Genomics Consortium"/>
            <person name="Kohler A."/>
            <person name="Kuo A."/>
            <person name="Nagy L.G."/>
            <person name="Floudas D."/>
            <person name="Copeland A."/>
            <person name="Barry K.W."/>
            <person name="Cichocki N."/>
            <person name="Veneault-Fourrey C."/>
            <person name="LaButti K."/>
            <person name="Lindquist E.A."/>
            <person name="Lipzen A."/>
            <person name="Lundell T."/>
            <person name="Morin E."/>
            <person name="Murat C."/>
            <person name="Riley R."/>
            <person name="Ohm R."/>
            <person name="Sun H."/>
            <person name="Tunlid A."/>
            <person name="Henrissat B."/>
            <person name="Grigoriev I.V."/>
            <person name="Hibbett D.S."/>
            <person name="Martin F."/>
        </authorList>
    </citation>
    <scope>NUCLEOTIDE SEQUENCE [LARGE SCALE GENOMIC DNA]</scope>
    <source>
        <strain evidence="3">LaAM-08-1</strain>
    </source>
</reference>
<evidence type="ECO:0000313" key="3">
    <source>
        <dbReference type="Proteomes" id="UP000054477"/>
    </source>
</evidence>
<dbReference type="HOGENOM" id="CLU_1603000_0_0_1"/>
<dbReference type="EMBL" id="KN839410">
    <property type="protein sequence ID" value="KIJ89833.1"/>
    <property type="molecule type" value="Genomic_DNA"/>
</dbReference>
<gene>
    <name evidence="2" type="ORF">K443DRAFT_15760</name>
</gene>
<dbReference type="Proteomes" id="UP000054477">
    <property type="component" value="Unassembled WGS sequence"/>
</dbReference>
<feature type="compositionally biased region" description="Polar residues" evidence="1">
    <location>
        <begin position="12"/>
        <end position="24"/>
    </location>
</feature>
<accession>A0A0C9WQ80</accession>
<name>A0A0C9WQ80_9AGAR</name>
<feature type="compositionally biased region" description="Basic and acidic residues" evidence="1">
    <location>
        <begin position="126"/>
        <end position="136"/>
    </location>
</feature>
<evidence type="ECO:0000313" key="2">
    <source>
        <dbReference type="EMBL" id="KIJ89833.1"/>
    </source>
</evidence>
<feature type="region of interest" description="Disordered" evidence="1">
    <location>
        <begin position="116"/>
        <end position="146"/>
    </location>
</feature>
<dbReference type="STRING" id="1095629.A0A0C9WQ80"/>
<sequence length="166" mass="18627">MYPPLSKPSYYDHNSQETSQSTITPRIYIPSRGPPTYSHIPTPRLHSPAPKPQYLNQTSCSECIRDVMELQPHVVTNREGNPGAEDAFTAFTNRLNEKFDPSIQADLRHPVLRSETASRLQRQRSAFRDSELDRGNAPRSPHAEIAPLFGDALTELGRSGLRAGEF</sequence>
<proteinExistence type="predicted"/>
<dbReference type="AlphaFoldDB" id="A0A0C9WQ80"/>
<reference evidence="2 3" key="1">
    <citation type="submission" date="2014-04" db="EMBL/GenBank/DDBJ databases">
        <authorList>
            <consortium name="DOE Joint Genome Institute"/>
            <person name="Kuo A."/>
            <person name="Kohler A."/>
            <person name="Nagy L.G."/>
            <person name="Floudas D."/>
            <person name="Copeland A."/>
            <person name="Barry K.W."/>
            <person name="Cichocki N."/>
            <person name="Veneault-Fourrey C."/>
            <person name="LaButti K."/>
            <person name="Lindquist E.A."/>
            <person name="Lipzen A."/>
            <person name="Lundell T."/>
            <person name="Morin E."/>
            <person name="Murat C."/>
            <person name="Sun H."/>
            <person name="Tunlid A."/>
            <person name="Henrissat B."/>
            <person name="Grigoriev I.V."/>
            <person name="Hibbett D.S."/>
            <person name="Martin F."/>
            <person name="Nordberg H.P."/>
            <person name="Cantor M.N."/>
            <person name="Hua S.X."/>
        </authorList>
    </citation>
    <scope>NUCLEOTIDE SEQUENCE [LARGE SCALE GENOMIC DNA]</scope>
    <source>
        <strain evidence="2 3">LaAM-08-1</strain>
    </source>
</reference>
<keyword evidence="3" id="KW-1185">Reference proteome</keyword>